<dbReference type="InterPro" id="IPR046674">
    <property type="entry name" value="DUF6544"/>
</dbReference>
<dbReference type="Proteomes" id="UP000334019">
    <property type="component" value="Chromosome"/>
</dbReference>
<reference evidence="1 2" key="1">
    <citation type="submission" date="2019-11" db="EMBL/GenBank/DDBJ databases">
        <authorList>
            <person name="He Y."/>
        </authorList>
    </citation>
    <scope>NUCLEOTIDE SEQUENCE [LARGE SCALE GENOMIC DNA]</scope>
    <source>
        <strain evidence="1 2">SCSIO 58843</strain>
    </source>
</reference>
<proteinExistence type="predicted"/>
<dbReference type="AlphaFoldDB" id="A0A5Q2RJQ9"/>
<protein>
    <submittedName>
        <fullName evidence="1">Uncharacterized protein</fullName>
    </submittedName>
</protein>
<name>A0A5Q2RJQ9_9ACTN</name>
<keyword evidence="2" id="KW-1185">Reference proteome</keyword>
<evidence type="ECO:0000313" key="1">
    <source>
        <dbReference type="EMBL" id="QGG94277.1"/>
    </source>
</evidence>
<dbReference type="RefSeq" id="WP_153758383.1">
    <property type="nucleotide sequence ID" value="NZ_CP045851.1"/>
</dbReference>
<dbReference type="KEGG" id="atq:GH723_03720"/>
<dbReference type="Pfam" id="PF20181">
    <property type="entry name" value="DUF6544"/>
    <property type="match status" value="1"/>
</dbReference>
<dbReference type="EMBL" id="CP045851">
    <property type="protein sequence ID" value="QGG94277.1"/>
    <property type="molecule type" value="Genomic_DNA"/>
</dbReference>
<organism evidence="1 2">
    <name type="scientific">Actinomarinicola tropica</name>
    <dbReference type="NCBI Taxonomy" id="2789776"/>
    <lineage>
        <taxon>Bacteria</taxon>
        <taxon>Bacillati</taxon>
        <taxon>Actinomycetota</taxon>
        <taxon>Acidimicrobiia</taxon>
        <taxon>Acidimicrobiales</taxon>
        <taxon>Iamiaceae</taxon>
        <taxon>Actinomarinicola</taxon>
    </lineage>
</organism>
<sequence>MIDLPALEARLAVPALADVVSEDDLAGLPEPAARYLRHAAPPGTPIARAARIEMAGRIRIGRWLRFRAREVLAPLEGFVWSARVGGVIVGSDHYADGEGALDWRLLGRVPLVHAEGADVSRSAAGRAAGEAAWLPTVLLPRFGAEWRADDDRHATVTFAVDGQEPVDADLVVGADGELLAMTYRRWGDPDGAGTFGWHDFRMTAEAEGDVAGMRVPVAGRVGWGDTDFFHYEITSLAPVPSACGAG</sequence>
<accession>A0A5Q2RJQ9</accession>
<gene>
    <name evidence="1" type="ORF">GH723_03720</name>
</gene>
<evidence type="ECO:0000313" key="2">
    <source>
        <dbReference type="Proteomes" id="UP000334019"/>
    </source>
</evidence>